<dbReference type="SUPFAM" id="SSF52218">
    <property type="entry name" value="Flavoproteins"/>
    <property type="match status" value="1"/>
</dbReference>
<evidence type="ECO:0000256" key="2">
    <source>
        <dbReference type="ARBA" id="ARBA00022643"/>
    </source>
</evidence>
<dbReference type="GO" id="GO:0016491">
    <property type="term" value="F:oxidoreductase activity"/>
    <property type="evidence" value="ECO:0007669"/>
    <property type="project" value="InterPro"/>
</dbReference>
<dbReference type="Proteomes" id="UP000030700">
    <property type="component" value="Unassembled WGS sequence"/>
</dbReference>
<keyword evidence="5" id="KW-1185">Reference proteome</keyword>
<reference evidence="4" key="1">
    <citation type="journal article" date="2015" name="PeerJ">
        <title>First genomic representation of candidate bacterial phylum KSB3 points to enhanced environmental sensing as a trigger of wastewater bulking.</title>
        <authorList>
            <person name="Sekiguchi Y."/>
            <person name="Ohashi A."/>
            <person name="Parks D.H."/>
            <person name="Yamauchi T."/>
            <person name="Tyson G.W."/>
            <person name="Hugenholtz P."/>
        </authorList>
    </citation>
    <scope>NUCLEOTIDE SEQUENCE [LARGE SCALE GENOMIC DNA]</scope>
</reference>
<evidence type="ECO:0000313" key="4">
    <source>
        <dbReference type="EMBL" id="GAK52042.1"/>
    </source>
</evidence>
<protein>
    <submittedName>
        <fullName evidence="4">NADPH-dependent FMN reductase</fullName>
    </submittedName>
</protein>
<dbReference type="AlphaFoldDB" id="A0A081BNS6"/>
<keyword evidence="2" id="KW-0288">FMN</keyword>
<name>A0A081BNS6_9BACT</name>
<feature type="domain" description="NADPH-dependent FMN reductase-like" evidence="3">
    <location>
        <begin position="1"/>
        <end position="110"/>
    </location>
</feature>
<dbReference type="EMBL" id="DF820458">
    <property type="protein sequence ID" value="GAK52042.1"/>
    <property type="molecule type" value="Genomic_DNA"/>
</dbReference>
<sequence>MKITCVLGSPRTNGNSATLTRYMLQQFERRGANVQAFEINKLDYRGCQGCMACKTTLEKCALRDDITPILEQVKNSDVLIVASGVYYGNVTSQAKAFLDRIYSFYVPEFYLKDESQRSRLTPGKKLIFVLTQGNSDESLYADIYPSYERLIRIHGFQQNYQLRACGISSPADLQARPELFAQADAIVNDICGAA</sequence>
<dbReference type="Gene3D" id="3.40.50.360">
    <property type="match status" value="1"/>
</dbReference>
<evidence type="ECO:0000256" key="1">
    <source>
        <dbReference type="ARBA" id="ARBA00022630"/>
    </source>
</evidence>
<organism evidence="4">
    <name type="scientific">Candidatus Moduliflexus flocculans</name>
    <dbReference type="NCBI Taxonomy" id="1499966"/>
    <lineage>
        <taxon>Bacteria</taxon>
        <taxon>Candidatus Moduliflexota</taxon>
        <taxon>Candidatus Moduliflexia</taxon>
        <taxon>Candidatus Moduliflexales</taxon>
        <taxon>Candidatus Moduliflexaceae</taxon>
    </lineage>
</organism>
<dbReference type="PANTHER" id="PTHR43278:SF2">
    <property type="entry name" value="IRON-SULFUR FLAVOPROTEIN"/>
    <property type="match status" value="1"/>
</dbReference>
<evidence type="ECO:0000313" key="5">
    <source>
        <dbReference type="Proteomes" id="UP000030700"/>
    </source>
</evidence>
<dbReference type="STRING" id="1499966.U14_03289"/>
<proteinExistence type="predicted"/>
<dbReference type="PANTHER" id="PTHR43278">
    <property type="entry name" value="NAD(P)H-DEPENDENT FMN-CONTAINING OXIDOREDUCTASE YWQN-RELATED"/>
    <property type="match status" value="1"/>
</dbReference>
<dbReference type="InterPro" id="IPR051796">
    <property type="entry name" value="ISF_SsuE-like"/>
</dbReference>
<accession>A0A081BNS6</accession>
<dbReference type="InterPro" id="IPR029039">
    <property type="entry name" value="Flavoprotein-like_sf"/>
</dbReference>
<dbReference type="HOGENOM" id="CLU_050993_4_2_0"/>
<dbReference type="InterPro" id="IPR005025">
    <property type="entry name" value="FMN_Rdtase-like_dom"/>
</dbReference>
<gene>
    <name evidence="4" type="ORF">U14_03289</name>
</gene>
<dbReference type="Pfam" id="PF03358">
    <property type="entry name" value="FMN_red"/>
    <property type="match status" value="1"/>
</dbReference>
<keyword evidence="1" id="KW-0285">Flavoprotein</keyword>
<evidence type="ECO:0000259" key="3">
    <source>
        <dbReference type="Pfam" id="PF03358"/>
    </source>
</evidence>